<dbReference type="InterPro" id="IPR000801">
    <property type="entry name" value="Esterase-like"/>
</dbReference>
<protein>
    <submittedName>
        <fullName evidence="2">Putative esterase</fullName>
    </submittedName>
</protein>
<keyword evidence="1" id="KW-0732">Signal</keyword>
<dbReference type="RefSeq" id="WP_145670441.1">
    <property type="nucleotide sequence ID" value="NZ_VIWO01000004.1"/>
</dbReference>
<dbReference type="InterPro" id="IPR050583">
    <property type="entry name" value="Mycobacterial_A85_antigen"/>
</dbReference>
<evidence type="ECO:0000313" key="3">
    <source>
        <dbReference type="Proteomes" id="UP000320811"/>
    </source>
</evidence>
<dbReference type="SUPFAM" id="SSF53474">
    <property type="entry name" value="alpha/beta-Hydrolases"/>
    <property type="match status" value="1"/>
</dbReference>
<dbReference type="OrthoDB" id="9803578at2"/>
<comment type="caution">
    <text evidence="2">The sequence shown here is derived from an EMBL/GenBank/DDBJ whole genome shotgun (WGS) entry which is preliminary data.</text>
</comment>
<evidence type="ECO:0000313" key="2">
    <source>
        <dbReference type="EMBL" id="TWF40439.1"/>
    </source>
</evidence>
<feature type="chain" id="PRO_5021975184" evidence="1">
    <location>
        <begin position="26"/>
        <end position="360"/>
    </location>
</feature>
<dbReference type="PANTHER" id="PTHR48098:SF1">
    <property type="entry name" value="DIACYLGLYCEROL ACYLTRANSFERASE_MYCOLYLTRANSFERASE AG85A"/>
    <property type="match status" value="1"/>
</dbReference>
<dbReference type="AlphaFoldDB" id="A0A561PQQ7"/>
<name>A0A561PQQ7_9BACT</name>
<dbReference type="PANTHER" id="PTHR48098">
    <property type="entry name" value="ENTEROCHELIN ESTERASE-RELATED"/>
    <property type="match status" value="1"/>
</dbReference>
<gene>
    <name evidence="2" type="ORF">FHW36_104121</name>
</gene>
<dbReference type="InterPro" id="IPR029058">
    <property type="entry name" value="AB_hydrolase_fold"/>
</dbReference>
<dbReference type="Proteomes" id="UP000320811">
    <property type="component" value="Unassembled WGS sequence"/>
</dbReference>
<feature type="signal peptide" evidence="1">
    <location>
        <begin position="1"/>
        <end position="25"/>
    </location>
</feature>
<sequence length="360" mass="40401">MIKNRTIFSLVICCLVSLSTIPGFAQKKENAHGTVQRIKIHSKLLEGNLSGDSADRYISIYLPAGYQSESKKRYPVVYFLHGYTDNDAKVYGFQQHWMTLPAILDTVFAKDRVHEMIVVTPDAYTLFQGSMYSNSVTTGNWEDFVARELVSYIDSHYRTLPGKESRGICGHSMGGYGAFRIGEKNPDVFSAVYLLSPCCMASPEGPVTAQTSQFLRADSIKTIEAFKKADFFTKALFASAAAWSPNPANPPFYLDLPVKDGHLRPEVLHKWDANLPLNNLDQYIYNIRKLKAVAFDAGDKDKGIAESIEKLDGELNKYGIAHSFEIYDGDHINRVGKRIEEKMLQFFSKNLSFTGNKTSK</sequence>
<keyword evidence="3" id="KW-1185">Reference proteome</keyword>
<proteinExistence type="predicted"/>
<evidence type="ECO:0000256" key="1">
    <source>
        <dbReference type="SAM" id="SignalP"/>
    </source>
</evidence>
<dbReference type="GO" id="GO:0016747">
    <property type="term" value="F:acyltransferase activity, transferring groups other than amino-acyl groups"/>
    <property type="evidence" value="ECO:0007669"/>
    <property type="project" value="TreeGrafter"/>
</dbReference>
<reference evidence="2 3" key="1">
    <citation type="submission" date="2019-06" db="EMBL/GenBank/DDBJ databases">
        <title>Sorghum-associated microbial communities from plants grown in Nebraska, USA.</title>
        <authorList>
            <person name="Schachtman D."/>
        </authorList>
    </citation>
    <scope>NUCLEOTIDE SEQUENCE [LARGE SCALE GENOMIC DNA]</scope>
    <source>
        <strain evidence="2 3">1209</strain>
    </source>
</reference>
<organism evidence="2 3">
    <name type="scientific">Chitinophaga polysaccharea</name>
    <dbReference type="NCBI Taxonomy" id="1293035"/>
    <lineage>
        <taxon>Bacteria</taxon>
        <taxon>Pseudomonadati</taxon>
        <taxon>Bacteroidota</taxon>
        <taxon>Chitinophagia</taxon>
        <taxon>Chitinophagales</taxon>
        <taxon>Chitinophagaceae</taxon>
        <taxon>Chitinophaga</taxon>
    </lineage>
</organism>
<dbReference type="Gene3D" id="3.40.50.1820">
    <property type="entry name" value="alpha/beta hydrolase"/>
    <property type="match status" value="1"/>
</dbReference>
<dbReference type="Pfam" id="PF00756">
    <property type="entry name" value="Esterase"/>
    <property type="match status" value="1"/>
</dbReference>
<accession>A0A561PQQ7</accession>
<dbReference type="EMBL" id="VIWO01000004">
    <property type="protein sequence ID" value="TWF40439.1"/>
    <property type="molecule type" value="Genomic_DNA"/>
</dbReference>